<evidence type="ECO:0000313" key="2">
    <source>
        <dbReference type="EMBL" id="VEL12756.1"/>
    </source>
</evidence>
<keyword evidence="3" id="KW-1185">Reference proteome</keyword>
<feature type="compositionally biased region" description="Basic residues" evidence="1">
    <location>
        <begin position="84"/>
        <end position="94"/>
    </location>
</feature>
<gene>
    <name evidence="2" type="ORF">PXEA_LOCUS6196</name>
</gene>
<sequence length="338" mass="36203">MSAGMLADPGPLGRGLYDSSLSQLHAPSAVSVAPNASVPANPSSASSPSASLTGIRLLLQHPLTPGHPNHPSHQSLQAAQQSHRLPHHTHHSHLGHPGPPGHPHAHAHAHTAAPPPPHPHLHTYMHAQLLPLPQQQPPQQQQQLPHMHSSQLRHAGFPQSPNPGASSLRQSHPQAYPPPHRPHLHHHHHHLHQQQQQQQQQQHMTQHQAQTMGHAHVGPSQAQTSTQHGQLGLQPGHLTGGPHAAASAPAFGLAGSDGANSLLLPAADSLHHALAAQQRQIVFAGQSAGETALPHFPFGTIFCLDKEREEGRARLFSLLLVPPTSAFRHPKEAAEWNT</sequence>
<accession>A0A448WIR8</accession>
<feature type="region of interest" description="Disordered" evidence="1">
    <location>
        <begin position="61"/>
        <end position="123"/>
    </location>
</feature>
<reference evidence="2" key="1">
    <citation type="submission" date="2018-11" db="EMBL/GenBank/DDBJ databases">
        <authorList>
            <consortium name="Pathogen Informatics"/>
        </authorList>
    </citation>
    <scope>NUCLEOTIDE SEQUENCE</scope>
</reference>
<feature type="compositionally biased region" description="Low complexity" evidence="1">
    <location>
        <begin position="193"/>
        <end position="212"/>
    </location>
</feature>
<dbReference type="EMBL" id="CAAALY010015728">
    <property type="protein sequence ID" value="VEL12756.1"/>
    <property type="molecule type" value="Genomic_DNA"/>
</dbReference>
<proteinExistence type="predicted"/>
<name>A0A448WIR8_9PLAT</name>
<feature type="compositionally biased region" description="Low complexity" evidence="1">
    <location>
        <begin position="135"/>
        <end position="145"/>
    </location>
</feature>
<protein>
    <submittedName>
        <fullName evidence="2">Uncharacterized protein</fullName>
    </submittedName>
</protein>
<feature type="compositionally biased region" description="Polar residues" evidence="1">
    <location>
        <begin position="162"/>
        <end position="173"/>
    </location>
</feature>
<feature type="compositionally biased region" description="Polar residues" evidence="1">
    <location>
        <begin position="220"/>
        <end position="229"/>
    </location>
</feature>
<evidence type="ECO:0000313" key="3">
    <source>
        <dbReference type="Proteomes" id="UP000784294"/>
    </source>
</evidence>
<evidence type="ECO:0000256" key="1">
    <source>
        <dbReference type="SAM" id="MobiDB-lite"/>
    </source>
</evidence>
<dbReference type="AlphaFoldDB" id="A0A448WIR8"/>
<dbReference type="Proteomes" id="UP000784294">
    <property type="component" value="Unassembled WGS sequence"/>
</dbReference>
<feature type="region of interest" description="Disordered" evidence="1">
    <location>
        <begin position="135"/>
        <end position="244"/>
    </location>
</feature>
<feature type="compositionally biased region" description="Low complexity" evidence="1">
    <location>
        <begin position="72"/>
        <end position="83"/>
    </location>
</feature>
<comment type="caution">
    <text evidence="2">The sequence shown here is derived from an EMBL/GenBank/DDBJ whole genome shotgun (WGS) entry which is preliminary data.</text>
</comment>
<feature type="compositionally biased region" description="Basic residues" evidence="1">
    <location>
        <begin position="180"/>
        <end position="192"/>
    </location>
</feature>
<organism evidence="2 3">
    <name type="scientific">Protopolystoma xenopodis</name>
    <dbReference type="NCBI Taxonomy" id="117903"/>
    <lineage>
        <taxon>Eukaryota</taxon>
        <taxon>Metazoa</taxon>
        <taxon>Spiralia</taxon>
        <taxon>Lophotrochozoa</taxon>
        <taxon>Platyhelminthes</taxon>
        <taxon>Monogenea</taxon>
        <taxon>Polyopisthocotylea</taxon>
        <taxon>Polystomatidea</taxon>
        <taxon>Polystomatidae</taxon>
        <taxon>Protopolystoma</taxon>
    </lineage>
</organism>